<sequence length="126" mass="14401">MAILQIHSDAVNGASMNICDDRNGYVALRASRVPIIPGEIFTITANDSKDMPSVELLQLRWKFDQIAAFAGFTNLTDDDIHHEDDLEDNMLNDRRQRDGIVDMDGEWDDEVSYYALDEIYDDDDTR</sequence>
<organism evidence="1 2">
    <name type="scientific">Sporothrix stenoceras</name>
    <dbReference type="NCBI Taxonomy" id="5173"/>
    <lineage>
        <taxon>Eukaryota</taxon>
        <taxon>Fungi</taxon>
        <taxon>Dikarya</taxon>
        <taxon>Ascomycota</taxon>
        <taxon>Pezizomycotina</taxon>
        <taxon>Sordariomycetes</taxon>
        <taxon>Sordariomycetidae</taxon>
        <taxon>Ophiostomatales</taxon>
        <taxon>Ophiostomataceae</taxon>
        <taxon>Sporothrix</taxon>
    </lineage>
</organism>
<evidence type="ECO:0000313" key="2">
    <source>
        <dbReference type="Proteomes" id="UP001583186"/>
    </source>
</evidence>
<name>A0ABR3YIF1_9PEZI</name>
<dbReference type="Proteomes" id="UP001583186">
    <property type="component" value="Unassembled WGS sequence"/>
</dbReference>
<dbReference type="EMBL" id="JAWCUI010000108">
    <property type="protein sequence ID" value="KAL1887795.1"/>
    <property type="molecule type" value="Genomic_DNA"/>
</dbReference>
<evidence type="ECO:0000313" key="1">
    <source>
        <dbReference type="EMBL" id="KAL1887795.1"/>
    </source>
</evidence>
<keyword evidence="2" id="KW-1185">Reference proteome</keyword>
<accession>A0ABR3YIF1</accession>
<comment type="caution">
    <text evidence="1">The sequence shown here is derived from an EMBL/GenBank/DDBJ whole genome shotgun (WGS) entry which is preliminary data.</text>
</comment>
<reference evidence="1 2" key="1">
    <citation type="journal article" date="2024" name="IMA Fungus">
        <title>IMA Genome - F19 : A genome assembly and annotation guide to empower mycologists, including annotated draft genome sequences of Ceratocystis pirilliformis, Diaporthe australafricana, Fusarium ophioides, Paecilomyces lecythidis, and Sporothrix stenoceras.</title>
        <authorList>
            <person name="Aylward J."/>
            <person name="Wilson A.M."/>
            <person name="Visagie C.M."/>
            <person name="Spraker J."/>
            <person name="Barnes I."/>
            <person name="Buitendag C."/>
            <person name="Ceriani C."/>
            <person name="Del Mar Angel L."/>
            <person name="du Plessis D."/>
            <person name="Fuchs T."/>
            <person name="Gasser K."/>
            <person name="Kramer D."/>
            <person name="Li W."/>
            <person name="Munsamy K."/>
            <person name="Piso A."/>
            <person name="Price J.L."/>
            <person name="Sonnekus B."/>
            <person name="Thomas C."/>
            <person name="van der Nest A."/>
            <person name="van Dijk A."/>
            <person name="van Heerden A."/>
            <person name="van Vuuren N."/>
            <person name="Yilmaz N."/>
            <person name="Duong T.A."/>
            <person name="van der Merwe N.A."/>
            <person name="Wingfield M.J."/>
            <person name="Wingfield B.D."/>
        </authorList>
    </citation>
    <scope>NUCLEOTIDE SEQUENCE [LARGE SCALE GENOMIC DNA]</scope>
    <source>
        <strain evidence="1 2">CMW 5346</strain>
    </source>
</reference>
<protein>
    <submittedName>
        <fullName evidence="1">Uncharacterized protein</fullName>
    </submittedName>
</protein>
<proteinExistence type="predicted"/>
<gene>
    <name evidence="1" type="ORF">Sste5346_009969</name>
</gene>